<organism evidence="3 4">
    <name type="scientific">Apiospora hydei</name>
    <dbReference type="NCBI Taxonomy" id="1337664"/>
    <lineage>
        <taxon>Eukaryota</taxon>
        <taxon>Fungi</taxon>
        <taxon>Dikarya</taxon>
        <taxon>Ascomycota</taxon>
        <taxon>Pezizomycotina</taxon>
        <taxon>Sordariomycetes</taxon>
        <taxon>Xylariomycetidae</taxon>
        <taxon>Amphisphaeriales</taxon>
        <taxon>Apiosporaceae</taxon>
        <taxon>Apiospora</taxon>
    </lineage>
</organism>
<dbReference type="RefSeq" id="XP_066664059.1">
    <property type="nucleotide sequence ID" value="XM_066818367.1"/>
</dbReference>
<evidence type="ECO:0000256" key="1">
    <source>
        <dbReference type="SAM" id="MobiDB-lite"/>
    </source>
</evidence>
<name>A0ABR1V7Y7_9PEZI</name>
<dbReference type="Proteomes" id="UP001433268">
    <property type="component" value="Unassembled WGS sequence"/>
</dbReference>
<evidence type="ECO:0000256" key="2">
    <source>
        <dbReference type="SAM" id="Phobius"/>
    </source>
</evidence>
<reference evidence="3 4" key="1">
    <citation type="submission" date="2023-01" db="EMBL/GenBank/DDBJ databases">
        <title>Analysis of 21 Apiospora genomes using comparative genomics revels a genus with tremendous synthesis potential of carbohydrate active enzymes and secondary metabolites.</title>
        <authorList>
            <person name="Sorensen T."/>
        </authorList>
    </citation>
    <scope>NUCLEOTIDE SEQUENCE [LARGE SCALE GENOMIC DNA]</scope>
    <source>
        <strain evidence="3 4">CBS 114990</strain>
    </source>
</reference>
<feature type="compositionally biased region" description="Basic and acidic residues" evidence="1">
    <location>
        <begin position="366"/>
        <end position="387"/>
    </location>
</feature>
<gene>
    <name evidence="3" type="ORF">PG997_014053</name>
</gene>
<dbReference type="EMBL" id="JAQQWN010000009">
    <property type="protein sequence ID" value="KAK8067306.1"/>
    <property type="molecule type" value="Genomic_DNA"/>
</dbReference>
<feature type="compositionally biased region" description="Basic and acidic residues" evidence="1">
    <location>
        <begin position="349"/>
        <end position="358"/>
    </location>
</feature>
<feature type="transmembrane region" description="Helical" evidence="2">
    <location>
        <begin position="310"/>
        <end position="332"/>
    </location>
</feature>
<protein>
    <submittedName>
        <fullName evidence="3">Uncharacterized protein</fullName>
    </submittedName>
</protein>
<keyword evidence="4" id="KW-1185">Reference proteome</keyword>
<feature type="compositionally biased region" description="Basic and acidic residues" evidence="1">
    <location>
        <begin position="410"/>
        <end position="422"/>
    </location>
</feature>
<evidence type="ECO:0000313" key="4">
    <source>
        <dbReference type="Proteomes" id="UP001433268"/>
    </source>
</evidence>
<keyword evidence="2" id="KW-1133">Transmembrane helix</keyword>
<comment type="caution">
    <text evidence="3">The sequence shown here is derived from an EMBL/GenBank/DDBJ whole genome shotgun (WGS) entry which is preliminary data.</text>
</comment>
<feature type="region of interest" description="Disordered" evidence="1">
    <location>
        <begin position="285"/>
        <end position="306"/>
    </location>
</feature>
<feature type="region of interest" description="Disordered" evidence="1">
    <location>
        <begin position="341"/>
        <end position="422"/>
    </location>
</feature>
<sequence>MLDIIDAPALTMLNLGHWNGPANRISIRRAPKLGPALDRPHNEFASFNASDAFIIELEDAGWVLFPNLTSAGRLEIINSDASFDKLDKVEDLAIANPGDTRAYVRFDTLQNVYGFRLGNASVDIEPLYVAGTDAKRHPNLVVRNSMVIGPWDNDPRRQELLPVNIYHQAMVFPALYRMGGDLNITKNSGIPEMSFSGLTGVKRLYILNNPNSTVPGDFSALEEADLIHINGIMNTTTNPALFPRLSKAAEVKIDAWNPDFDCSRLVHMRNTGIIGYLSCNGTNGTTGEDRSGGPNPSTPRETGLPTPASAGIGVGAGILALGIICVLVWLIMSYRRKLRAATTAGSGGDSKDASDTMKEVSTGTRQEARVESGGRLLPHEAQSREVVESGGTALRAEAEEEHVARHSGYSHRESRGHPVELG</sequence>
<dbReference type="GeneID" id="92051427"/>
<accession>A0ABR1V7Y7</accession>
<keyword evidence="2" id="KW-0472">Membrane</keyword>
<keyword evidence="2" id="KW-0812">Transmembrane</keyword>
<proteinExistence type="predicted"/>
<evidence type="ECO:0000313" key="3">
    <source>
        <dbReference type="EMBL" id="KAK8067306.1"/>
    </source>
</evidence>